<dbReference type="RefSeq" id="WP_397081173.1">
    <property type="nucleotide sequence ID" value="NZ_JBITGY010000003.1"/>
</dbReference>
<feature type="transmembrane region" description="Helical" evidence="1">
    <location>
        <begin position="446"/>
        <end position="463"/>
    </location>
</feature>
<organism evidence="2 3">
    <name type="scientific">Nonomuraea typhae</name>
    <dbReference type="NCBI Taxonomy" id="2603600"/>
    <lineage>
        <taxon>Bacteria</taxon>
        <taxon>Bacillati</taxon>
        <taxon>Actinomycetota</taxon>
        <taxon>Actinomycetes</taxon>
        <taxon>Streptosporangiales</taxon>
        <taxon>Streptosporangiaceae</taxon>
        <taxon>Nonomuraea</taxon>
    </lineage>
</organism>
<keyword evidence="1" id="KW-1133">Transmembrane helix</keyword>
<dbReference type="EMBL" id="JBITGY010000003">
    <property type="protein sequence ID" value="MFI6497918.1"/>
    <property type="molecule type" value="Genomic_DNA"/>
</dbReference>
<comment type="caution">
    <text evidence="2">The sequence shown here is derived from an EMBL/GenBank/DDBJ whole genome shotgun (WGS) entry which is preliminary data.</text>
</comment>
<keyword evidence="3" id="KW-1185">Reference proteome</keyword>
<protein>
    <submittedName>
        <fullName evidence="2">Uncharacterized protein</fullName>
    </submittedName>
</protein>
<keyword evidence="1" id="KW-0812">Transmembrane</keyword>
<feature type="transmembrane region" description="Helical" evidence="1">
    <location>
        <begin position="419"/>
        <end position="440"/>
    </location>
</feature>
<evidence type="ECO:0000313" key="2">
    <source>
        <dbReference type="EMBL" id="MFI6497918.1"/>
    </source>
</evidence>
<feature type="transmembrane region" description="Helical" evidence="1">
    <location>
        <begin position="386"/>
        <end position="407"/>
    </location>
</feature>
<name>A0ABW7YPT0_9ACTN</name>
<accession>A0ABW7YPT0</accession>
<gene>
    <name evidence="2" type="ORF">ACIBG2_11060</name>
</gene>
<evidence type="ECO:0000256" key="1">
    <source>
        <dbReference type="SAM" id="Phobius"/>
    </source>
</evidence>
<sequence length="716" mass="75496">MSPRVIRLDLRGSGDGATDEVAALLSDDSQHDLTSLLVVDEVAALGRHRLAYETLLASRYTDEVLCVVVGRTDADPPRIALPGSLTQAAGVLWVPDPCGIDWRLAAAAPAIRRDRGGGPEAGLTCLLDVLTLSDVFRETLRLIERIPGLVANPGIRLAWISDGRGDFLPALRAACMRILTSGTGRAPDFPASPAAPPADRPLRLRKGGPLASQVSQARAAVDEAAALGDELGEAMALISGTVPADTAMAAAGQSLGLLRDKLEELLIAAHATARLEAGHEEAIDRAGVILPQPDEFDAAGTRDSISAYVGSGLDACIPLPRLIDGLDRHQGKLMPRGSRALVPALREACPDALVRRLCNPEPMPGPQPWLPAVGALTAAMTALSPFGLASGVLMALLWTLLITLTVLREPGAQLIGHTGALCLNSAAAGAGGAVTALLVTDPLPQPVWPLLLVAAMAIAGWTVRESWRTRTMSWLAACDLDQAEKAIDELLSVAAAAAAEWAQAGARVETADAVARMNAALAHVAAVIGDHVDQPGGHLNGPGHRDRRAEHFLADLVRAAMAPRLRALEAGSTADHGAQASQKTVELFAEWEEHVTEHGTHDPPPFATEWVIEAATGSDEDLTELTEAASHDPHTSMWQLCLAQDLSLLDVGSEPPVVVRFAPQHCRTAMEGSLPAGITWVPSARHAGTLRLVPVRPGVAYQSWADELEPEQERRR</sequence>
<proteinExistence type="predicted"/>
<keyword evidence="1" id="KW-0472">Membrane</keyword>
<evidence type="ECO:0000313" key="3">
    <source>
        <dbReference type="Proteomes" id="UP001612741"/>
    </source>
</evidence>
<dbReference type="Proteomes" id="UP001612741">
    <property type="component" value="Unassembled WGS sequence"/>
</dbReference>
<reference evidence="2 3" key="1">
    <citation type="submission" date="2024-10" db="EMBL/GenBank/DDBJ databases">
        <title>The Natural Products Discovery Center: Release of the First 8490 Sequenced Strains for Exploring Actinobacteria Biosynthetic Diversity.</title>
        <authorList>
            <person name="Kalkreuter E."/>
            <person name="Kautsar S.A."/>
            <person name="Yang D."/>
            <person name="Bader C.D."/>
            <person name="Teijaro C.N."/>
            <person name="Fluegel L."/>
            <person name="Davis C.M."/>
            <person name="Simpson J.R."/>
            <person name="Lauterbach L."/>
            <person name="Steele A.D."/>
            <person name="Gui C."/>
            <person name="Meng S."/>
            <person name="Li G."/>
            <person name="Viehrig K."/>
            <person name="Ye F."/>
            <person name="Su P."/>
            <person name="Kiefer A.F."/>
            <person name="Nichols A."/>
            <person name="Cepeda A.J."/>
            <person name="Yan W."/>
            <person name="Fan B."/>
            <person name="Jiang Y."/>
            <person name="Adhikari A."/>
            <person name="Zheng C.-J."/>
            <person name="Schuster L."/>
            <person name="Cowan T.M."/>
            <person name="Smanski M.J."/>
            <person name="Chevrette M.G."/>
            <person name="De Carvalho L.P.S."/>
            <person name="Shen B."/>
        </authorList>
    </citation>
    <scope>NUCLEOTIDE SEQUENCE [LARGE SCALE GENOMIC DNA]</scope>
    <source>
        <strain evidence="2 3">NPDC050545</strain>
    </source>
</reference>